<evidence type="ECO:0000259" key="2">
    <source>
        <dbReference type="Pfam" id="PF00534"/>
    </source>
</evidence>
<organism evidence="3 4">
    <name type="scientific">Prevotella micans F0438</name>
    <dbReference type="NCBI Taxonomy" id="883158"/>
    <lineage>
        <taxon>Bacteria</taxon>
        <taxon>Pseudomonadati</taxon>
        <taxon>Bacteroidota</taxon>
        <taxon>Bacteroidia</taxon>
        <taxon>Bacteroidales</taxon>
        <taxon>Prevotellaceae</taxon>
        <taxon>Prevotella</taxon>
    </lineage>
</organism>
<sequence length="359" mass="42100">MAMNKKVIFLMPRACMEPAGGFKVVFEYANRLVKDGVEVEIVYPMVQKDAQYDLLHAVAYRLIFIYRWLTGAYKPRWFSLHSQIKQRWVWCLDSCNIDCNAVVIATAIETAFSLQRNKHSEDIKRQVYFIQDYENWRYTDEEVNASYRFPMEKIVISNWLKNIVNREGEEAFLIPNGFDFNNFKLEREIETRNKHSVICMYHQDERKDLPTAFKAFEIVKRKHPELHVTMFGTFPKPDLPNWYSYIQRPDHEQFNQLYNNAAIYVGSSKVEGWGLTVGEAMQCGCAVACTDNKGYLEMACNEKTALVAHVGDTTELANNIIRFIEKDSLRYDIAKRGNEFIQSLDINKSYQMFRDFLIK</sequence>
<dbReference type="GO" id="GO:0009103">
    <property type="term" value="P:lipopolysaccharide biosynthetic process"/>
    <property type="evidence" value="ECO:0007669"/>
    <property type="project" value="TreeGrafter"/>
</dbReference>
<dbReference type="InterPro" id="IPR001296">
    <property type="entry name" value="Glyco_trans_1"/>
</dbReference>
<name>H1Q1R1_9BACT</name>
<evidence type="ECO:0000313" key="4">
    <source>
        <dbReference type="Proteomes" id="UP000016023"/>
    </source>
</evidence>
<evidence type="ECO:0000256" key="1">
    <source>
        <dbReference type="ARBA" id="ARBA00022679"/>
    </source>
</evidence>
<dbReference type="Proteomes" id="UP000016023">
    <property type="component" value="Unassembled WGS sequence"/>
</dbReference>
<gene>
    <name evidence="3" type="ORF">HMPREF9140_00849</name>
</gene>
<comment type="caution">
    <text evidence="3">The sequence shown here is derived from an EMBL/GenBank/DDBJ whole genome shotgun (WGS) entry which is preliminary data.</text>
</comment>
<dbReference type="SUPFAM" id="SSF53756">
    <property type="entry name" value="UDP-Glycosyltransferase/glycogen phosphorylase"/>
    <property type="match status" value="1"/>
</dbReference>
<dbReference type="Gene3D" id="3.40.50.11090">
    <property type="match status" value="1"/>
</dbReference>
<dbReference type="Gene3D" id="3.40.50.2000">
    <property type="entry name" value="Glycogen Phosphorylase B"/>
    <property type="match status" value="1"/>
</dbReference>
<dbReference type="PANTHER" id="PTHR46401:SF2">
    <property type="entry name" value="GLYCOSYLTRANSFERASE WBBK-RELATED"/>
    <property type="match status" value="1"/>
</dbReference>
<dbReference type="GO" id="GO:0016757">
    <property type="term" value="F:glycosyltransferase activity"/>
    <property type="evidence" value="ECO:0007669"/>
    <property type="project" value="InterPro"/>
</dbReference>
<accession>H1Q1R1</accession>
<dbReference type="Pfam" id="PF00534">
    <property type="entry name" value="Glycos_transf_1"/>
    <property type="match status" value="1"/>
</dbReference>
<dbReference type="CDD" id="cd03801">
    <property type="entry name" value="GT4_PimA-like"/>
    <property type="match status" value="1"/>
</dbReference>
<dbReference type="PATRIC" id="fig|883158.3.peg.855"/>
<dbReference type="EMBL" id="AGWK01000027">
    <property type="protein sequence ID" value="EHO71531.1"/>
    <property type="molecule type" value="Genomic_DNA"/>
</dbReference>
<keyword evidence="1" id="KW-0808">Transferase</keyword>
<dbReference type="PANTHER" id="PTHR46401">
    <property type="entry name" value="GLYCOSYLTRANSFERASE WBBK-RELATED"/>
    <property type="match status" value="1"/>
</dbReference>
<feature type="domain" description="Glycosyl transferase family 1" evidence="2">
    <location>
        <begin position="189"/>
        <end position="338"/>
    </location>
</feature>
<dbReference type="STRING" id="883158.HMPREF9140_00849"/>
<proteinExistence type="predicted"/>
<keyword evidence="4" id="KW-1185">Reference proteome</keyword>
<dbReference type="RefSeq" id="WP_006951970.1">
    <property type="nucleotide sequence ID" value="NZ_JH594521.1"/>
</dbReference>
<reference evidence="3 4" key="1">
    <citation type="submission" date="2011-12" db="EMBL/GenBank/DDBJ databases">
        <title>The Genome Sequence of Prevotella micans F0438.</title>
        <authorList>
            <consortium name="The Broad Institute Genome Sequencing Platform"/>
            <person name="Earl A."/>
            <person name="Ward D."/>
            <person name="Feldgarden M."/>
            <person name="Gevers D."/>
            <person name="Izard J."/>
            <person name="Baranova O.V."/>
            <person name="Blanton J.M."/>
            <person name="Wade W.G."/>
            <person name="Dewhirst F.E."/>
            <person name="Young S.K."/>
            <person name="Zeng Q."/>
            <person name="Gargeya S."/>
            <person name="Fitzgerald M."/>
            <person name="Haas B."/>
            <person name="Abouelleil A."/>
            <person name="Alvarado L."/>
            <person name="Arachchi H.M."/>
            <person name="Berlin A."/>
            <person name="Chapman S.B."/>
            <person name="Gearin G."/>
            <person name="Goldberg J."/>
            <person name="Griggs A."/>
            <person name="Gujja S."/>
            <person name="Hansen M."/>
            <person name="Heiman D."/>
            <person name="Howarth C."/>
            <person name="Larimer J."/>
            <person name="Lui A."/>
            <person name="MacDonald P.J.P."/>
            <person name="McCowen C."/>
            <person name="Montmayeur A."/>
            <person name="Murphy C."/>
            <person name="Neiman D."/>
            <person name="Pearson M."/>
            <person name="Priest M."/>
            <person name="Roberts A."/>
            <person name="Saif S."/>
            <person name="Shea T."/>
            <person name="Sisk P."/>
            <person name="Stolte C."/>
            <person name="Sykes S."/>
            <person name="Wortman J."/>
            <person name="Nusbaum C."/>
            <person name="Birren B."/>
        </authorList>
    </citation>
    <scope>NUCLEOTIDE SEQUENCE [LARGE SCALE GENOMIC DNA]</scope>
    <source>
        <strain evidence="3 4">F0438</strain>
    </source>
</reference>
<evidence type="ECO:0000313" key="3">
    <source>
        <dbReference type="EMBL" id="EHO71531.1"/>
    </source>
</evidence>
<dbReference type="eggNOG" id="COG0438">
    <property type="taxonomic scope" value="Bacteria"/>
</dbReference>
<dbReference type="HOGENOM" id="CLU_009583_43_0_10"/>
<dbReference type="AlphaFoldDB" id="H1Q1R1"/>
<protein>
    <recommendedName>
        <fullName evidence="2">Glycosyl transferase family 1 domain-containing protein</fullName>
    </recommendedName>
</protein>